<dbReference type="EMBL" id="PCUF01000002">
    <property type="protein sequence ID" value="PIN66764.1"/>
    <property type="molecule type" value="Genomic_DNA"/>
</dbReference>
<dbReference type="EMBL" id="PFMG01000022">
    <property type="protein sequence ID" value="PIY99919.1"/>
    <property type="molecule type" value="Genomic_DNA"/>
</dbReference>
<evidence type="ECO:0000313" key="4">
    <source>
        <dbReference type="EMBL" id="PIV46356.1"/>
    </source>
</evidence>
<evidence type="ECO:0000313" key="12">
    <source>
        <dbReference type="Proteomes" id="UP000229789"/>
    </source>
</evidence>
<dbReference type="Proteomes" id="UP000229789">
    <property type="component" value="Unassembled WGS sequence"/>
</dbReference>
<evidence type="ECO:0000313" key="2">
    <source>
        <dbReference type="EMBL" id="PIN66764.1"/>
    </source>
</evidence>
<dbReference type="Proteomes" id="UP000228888">
    <property type="component" value="Unassembled WGS sequence"/>
</dbReference>
<evidence type="ECO:0000313" key="8">
    <source>
        <dbReference type="EMBL" id="PJB04057.1"/>
    </source>
</evidence>
<dbReference type="EMBL" id="PFSX01000028">
    <property type="protein sequence ID" value="PJC01484.1"/>
    <property type="molecule type" value="Genomic_DNA"/>
</dbReference>
<proteinExistence type="predicted"/>
<evidence type="ECO:0000313" key="5">
    <source>
        <dbReference type="EMBL" id="PIV89851.1"/>
    </source>
</evidence>
<dbReference type="EMBL" id="PETW01000031">
    <property type="protein sequence ID" value="PIV46356.1"/>
    <property type="molecule type" value="Genomic_DNA"/>
</dbReference>
<comment type="caution">
    <text evidence="2">The sequence shown here is derived from an EMBL/GenBank/DDBJ whole genome shotgun (WGS) entry which is preliminary data.</text>
</comment>
<dbReference type="Proteomes" id="UP000230713">
    <property type="component" value="Unassembled WGS sequence"/>
</dbReference>
<evidence type="ECO:0000313" key="7">
    <source>
        <dbReference type="EMBL" id="PIY99919.1"/>
    </source>
</evidence>
<feature type="region of interest" description="Disordered" evidence="1">
    <location>
        <begin position="124"/>
        <end position="165"/>
    </location>
</feature>
<reference evidence="2 12" key="2">
    <citation type="submission" date="2017-09" db="EMBL/GenBank/DDBJ databases">
        <title>Depth-based differentiation of microbial function through sediment-hosted aquifers and enrichment of novel symbionts in the deep terrestrial subsurface.</title>
        <authorList>
            <person name="Probst A.J."/>
            <person name="Ladd B."/>
            <person name="Jarett J.K."/>
            <person name="Geller-Mcgrath D.E."/>
            <person name="Sieber C.M."/>
            <person name="Emerson J.B."/>
            <person name="Anantharaman K."/>
            <person name="Thomas B.C."/>
            <person name="Malmstrom R."/>
            <person name="Stieglmeier M."/>
            <person name="Klingl A."/>
            <person name="Woyke T."/>
            <person name="Ryan C.M."/>
            <person name="Banfield J.F."/>
        </authorList>
    </citation>
    <scope>NUCLEOTIDE SEQUENCE [LARGE SCALE GENOMIC DNA]</scope>
    <source>
        <strain evidence="4">CG02_land_8_20_14_3_00_31_209</strain>
        <strain evidence="3">CG03_land_8_20_14_0_80_31_114</strain>
        <strain evidence="5">CG17_big_fil_post_rev_8_21_14_2_50_31_73</strain>
        <strain evidence="2">CG18_big_fil_WC_8_21_14_2_50_31_19</strain>
        <strain evidence="7">CG_4_10_14_0_8_um_filter_31_133</strain>
        <strain evidence="6">CG_4_8_14_3_um_filter</strain>
        <strain evidence="9">CG_4_9_14_0_8_um_filter_31_21</strain>
        <strain evidence="8">CG_4_9_14_3_um_filter_31_125</strain>
    </source>
</reference>
<protein>
    <submittedName>
        <fullName evidence="2">Uncharacterized protein</fullName>
    </submittedName>
</protein>
<evidence type="ECO:0000313" key="3">
    <source>
        <dbReference type="EMBL" id="PIV13798.1"/>
    </source>
</evidence>
<evidence type="ECO:0000313" key="10">
    <source>
        <dbReference type="Proteomes" id="UP000228874"/>
    </source>
</evidence>
<accession>A0A2G9LJT6</accession>
<dbReference type="EMBL" id="PFUW01000020">
    <property type="protein sequence ID" value="PJB04057.1"/>
    <property type="molecule type" value="Genomic_DNA"/>
</dbReference>
<dbReference type="Proteomes" id="UP000228874">
    <property type="component" value="Unassembled WGS sequence"/>
</dbReference>
<accession>A0A2H9M3V9</accession>
<accession>A0A2H9QS96</accession>
<dbReference type="Proteomes" id="UP000230477">
    <property type="component" value="Unassembled WGS sequence"/>
</dbReference>
<gene>
    <name evidence="9" type="ORF">CO072_01060</name>
    <name evidence="8" type="ORF">CO124_01305</name>
    <name evidence="4" type="ORF">COS22_01900</name>
    <name evidence="3" type="ORF">COS45_00975</name>
    <name evidence="5" type="ORF">COW47_00540</name>
    <name evidence="2" type="ORF">COW69_00505</name>
    <name evidence="7" type="ORF">COY63_00940</name>
    <name evidence="6" type="ORF">COZ66_02560</name>
</gene>
<dbReference type="Proteomes" id="UP000231232">
    <property type="component" value="Unassembled WGS sequence"/>
</dbReference>
<dbReference type="Proteomes" id="UP000231449">
    <property type="component" value="Unassembled WGS sequence"/>
</dbReference>
<accession>A0A2H9MMS0</accession>
<accession>A0A2H9M7Q8</accession>
<evidence type="ECO:0000313" key="6">
    <source>
        <dbReference type="EMBL" id="PIX27887.1"/>
    </source>
</evidence>
<accession>A0A2H9RD44</accession>
<sequence>MVIEAQIMQDFAGRNSESLNGFAEKIIDEIKKQMLDINFKKIDISKPKQDEKTKLFFVTVVLTVSAERISDIFKFYSFSLWGPMFIDVLSPIKYDLTLDEMQEVFNINSQIITQNTTHLLQQTQQSSILQTNNSNNNNSNANTKTTTQTDNSYNNSNANTKTTTLTNETIIDAHTKKDKIPK</sequence>
<dbReference type="AlphaFoldDB" id="A0A2G9LJT6"/>
<evidence type="ECO:0000313" key="11">
    <source>
        <dbReference type="Proteomes" id="UP000228888"/>
    </source>
</evidence>
<evidence type="ECO:0000256" key="1">
    <source>
        <dbReference type="SAM" id="MobiDB-lite"/>
    </source>
</evidence>
<organism evidence="2 12">
    <name type="scientific">Huberarchaeum crystalense</name>
    <dbReference type="NCBI Taxonomy" id="2014257"/>
    <lineage>
        <taxon>Archaea</taxon>
        <taxon>Candidatus Huberarchaeota</taxon>
        <taxon>Candidatus Huberarchaeia</taxon>
        <taxon>Candidatus Huberarchaeales</taxon>
        <taxon>Candidatus Huberarchaeaceae</taxon>
        <taxon>Candidatus Huberarchaeum</taxon>
    </lineage>
</organism>
<name>A0A2G9LJT6_HUBC1</name>
<dbReference type="Proteomes" id="UP000228989">
    <property type="component" value="Unassembled WGS sequence"/>
</dbReference>
<dbReference type="EMBL" id="PFIH01000064">
    <property type="protein sequence ID" value="PIX27887.1"/>
    <property type="molecule type" value="Genomic_DNA"/>
</dbReference>
<accession>A0A2H9P8V7</accession>
<evidence type="ECO:0000313" key="9">
    <source>
        <dbReference type="EMBL" id="PJC01484.1"/>
    </source>
</evidence>
<reference evidence="10 11" key="1">
    <citation type="submission" date="2017-09" db="EMBL/GenBank/DDBJ databases">
        <title>Depth-based differentiation of microbial function through sediment-hosted aquifers and enrichment of novel symbionts in the deep terrestrial subsurface.</title>
        <authorList>
            <person name="Probst A.J."/>
            <person name="Ladd B."/>
            <person name="Jarett J.K."/>
            <person name="Geller-Mcgrath D.E."/>
            <person name="Sieber C.M.K."/>
            <person name="Emerson J.B."/>
            <person name="Anantharaman K."/>
            <person name="Thomas B.C."/>
            <person name="Malmstrom R."/>
            <person name="Stieglmeier M."/>
            <person name="Klingl A."/>
            <person name="Woyke T."/>
            <person name="Ryan C.M."/>
            <person name="Banfield J.F."/>
        </authorList>
    </citation>
    <scope>NUCLEOTIDE SEQUENCE [LARGE SCALE GENOMIC DNA]</scope>
</reference>
<dbReference type="EMBL" id="PEUT01000025">
    <property type="protein sequence ID" value="PIV13798.1"/>
    <property type="molecule type" value="Genomic_DNA"/>
</dbReference>
<dbReference type="EMBL" id="PFFF01000015">
    <property type="protein sequence ID" value="PIV89851.1"/>
    <property type="molecule type" value="Genomic_DNA"/>
</dbReference>
<accession>A0A2H9N209</accession>